<evidence type="ECO:0000259" key="7">
    <source>
        <dbReference type="Pfam" id="PF23598"/>
    </source>
</evidence>
<feature type="domain" description="Disease resistance N-terminal" evidence="5">
    <location>
        <begin position="11"/>
        <end position="94"/>
    </location>
</feature>
<evidence type="ECO:0000259" key="6">
    <source>
        <dbReference type="Pfam" id="PF23559"/>
    </source>
</evidence>
<evidence type="ECO:0000313" key="8">
    <source>
        <dbReference type="EMBL" id="KAK8541910.1"/>
    </source>
</evidence>
<keyword evidence="2" id="KW-0547">Nucleotide-binding</keyword>
<dbReference type="InterPro" id="IPR055414">
    <property type="entry name" value="LRR_R13L4/SHOC2-like"/>
</dbReference>
<evidence type="ECO:0000256" key="4">
    <source>
        <dbReference type="ARBA" id="ARBA00022840"/>
    </source>
</evidence>
<dbReference type="InterPro" id="IPR036388">
    <property type="entry name" value="WH-like_DNA-bd_sf"/>
</dbReference>
<keyword evidence="9" id="KW-1185">Reference proteome</keyword>
<evidence type="ECO:0000256" key="3">
    <source>
        <dbReference type="ARBA" id="ARBA00022821"/>
    </source>
</evidence>
<dbReference type="InterPro" id="IPR032675">
    <property type="entry name" value="LRR_dom_sf"/>
</dbReference>
<evidence type="ECO:0000256" key="1">
    <source>
        <dbReference type="ARBA" id="ARBA00022737"/>
    </source>
</evidence>
<dbReference type="InterPro" id="IPR041118">
    <property type="entry name" value="Rx_N"/>
</dbReference>
<keyword evidence="3" id="KW-0611">Plant defense</keyword>
<dbReference type="Gene3D" id="3.80.10.10">
    <property type="entry name" value="Ribonuclease Inhibitor"/>
    <property type="match status" value="1"/>
</dbReference>
<dbReference type="Pfam" id="PF18052">
    <property type="entry name" value="Rx_N"/>
    <property type="match status" value="1"/>
</dbReference>
<evidence type="ECO:0000313" key="9">
    <source>
        <dbReference type="Proteomes" id="UP001472677"/>
    </source>
</evidence>
<reference evidence="8 9" key="1">
    <citation type="journal article" date="2024" name="G3 (Bethesda)">
        <title>Genome assembly of Hibiscus sabdariffa L. provides insights into metabolisms of medicinal natural products.</title>
        <authorList>
            <person name="Kim T."/>
        </authorList>
    </citation>
    <scope>NUCLEOTIDE SEQUENCE [LARGE SCALE GENOMIC DNA]</scope>
    <source>
        <strain evidence="8">TK-2024</strain>
        <tissue evidence="8">Old leaves</tissue>
    </source>
</reference>
<feature type="domain" description="Disease resistance R13L4/SHOC-2-like LRR" evidence="7">
    <location>
        <begin position="361"/>
        <end position="491"/>
    </location>
</feature>
<dbReference type="PANTHER" id="PTHR36766">
    <property type="entry name" value="PLANT BROAD-SPECTRUM MILDEW RESISTANCE PROTEIN RPW8"/>
    <property type="match status" value="1"/>
</dbReference>
<dbReference type="Pfam" id="PF23598">
    <property type="entry name" value="LRR_14"/>
    <property type="match status" value="1"/>
</dbReference>
<gene>
    <name evidence="8" type="ORF">V6N12_014530</name>
</gene>
<dbReference type="SUPFAM" id="SSF52058">
    <property type="entry name" value="L domain-like"/>
    <property type="match status" value="1"/>
</dbReference>
<proteinExistence type="predicted"/>
<dbReference type="Gene3D" id="1.10.10.10">
    <property type="entry name" value="Winged helix-like DNA-binding domain superfamily/Winged helix DNA-binding domain"/>
    <property type="match status" value="1"/>
</dbReference>
<dbReference type="EMBL" id="JBBPBM010000024">
    <property type="protein sequence ID" value="KAK8541910.1"/>
    <property type="molecule type" value="Genomic_DNA"/>
</dbReference>
<evidence type="ECO:0000259" key="5">
    <source>
        <dbReference type="Pfam" id="PF18052"/>
    </source>
</evidence>
<dbReference type="SUPFAM" id="SSF52540">
    <property type="entry name" value="P-loop containing nucleoside triphosphate hydrolases"/>
    <property type="match status" value="1"/>
</dbReference>
<dbReference type="InterPro" id="IPR027417">
    <property type="entry name" value="P-loop_NTPase"/>
</dbReference>
<dbReference type="Proteomes" id="UP001472677">
    <property type="component" value="Unassembled WGS sequence"/>
</dbReference>
<evidence type="ECO:0000256" key="2">
    <source>
        <dbReference type="ARBA" id="ARBA00022741"/>
    </source>
</evidence>
<keyword evidence="4" id="KW-0067">ATP-binding</keyword>
<dbReference type="CDD" id="cd14798">
    <property type="entry name" value="RX-CC_like"/>
    <property type="match status" value="1"/>
</dbReference>
<comment type="caution">
    <text evidence="8">The sequence shown here is derived from an EMBL/GenBank/DDBJ whole genome shotgun (WGS) entry which is preliminary data.</text>
</comment>
<dbReference type="Gene3D" id="1.10.8.430">
    <property type="entry name" value="Helical domain of apoptotic protease-activating factors"/>
    <property type="match status" value="1"/>
</dbReference>
<organism evidence="8 9">
    <name type="scientific">Hibiscus sabdariffa</name>
    <name type="common">roselle</name>
    <dbReference type="NCBI Taxonomy" id="183260"/>
    <lineage>
        <taxon>Eukaryota</taxon>
        <taxon>Viridiplantae</taxon>
        <taxon>Streptophyta</taxon>
        <taxon>Embryophyta</taxon>
        <taxon>Tracheophyta</taxon>
        <taxon>Spermatophyta</taxon>
        <taxon>Magnoliopsida</taxon>
        <taxon>eudicotyledons</taxon>
        <taxon>Gunneridae</taxon>
        <taxon>Pentapetalae</taxon>
        <taxon>rosids</taxon>
        <taxon>malvids</taxon>
        <taxon>Malvales</taxon>
        <taxon>Malvaceae</taxon>
        <taxon>Malvoideae</taxon>
        <taxon>Hibiscus</taxon>
    </lineage>
</organism>
<keyword evidence="1" id="KW-0677">Repeat</keyword>
<dbReference type="InterPro" id="IPR042197">
    <property type="entry name" value="Apaf_helical"/>
</dbReference>
<name>A0ABR2DLI6_9ROSI</name>
<dbReference type="PANTHER" id="PTHR36766:SF67">
    <property type="entry name" value="DISEASE RESISTANCE PROTEIN RGA3"/>
    <property type="match status" value="1"/>
</dbReference>
<accession>A0ABR2DLI6</accession>
<feature type="domain" description="Disease resistance protein winged helix" evidence="6">
    <location>
        <begin position="268"/>
        <end position="338"/>
    </location>
</feature>
<dbReference type="InterPro" id="IPR038005">
    <property type="entry name" value="RX-like_CC"/>
</dbReference>
<dbReference type="InterPro" id="IPR058922">
    <property type="entry name" value="WHD_DRP"/>
</dbReference>
<dbReference type="Gene3D" id="1.20.5.4130">
    <property type="match status" value="1"/>
</dbReference>
<dbReference type="Pfam" id="PF23559">
    <property type="entry name" value="WHD_DRP"/>
    <property type="match status" value="1"/>
</dbReference>
<protein>
    <submittedName>
        <fullName evidence="8">Uncharacterized protein</fullName>
    </submittedName>
</protein>
<sequence length="681" mass="79554">MGETFLFNIAERVLDKIVDLSVEEVRLAFSVKTDLGKLKESMSSIKAVLLDAERQQHQNEKLRLCMWKLRDIFYDAEDVIDDFKCEALRKQLVHHPNISFKVRFLASCSLPLSFSLKMGHKIKRINQRLNELASEWNSFNLGQRSDNRHVFHRETHSFVNSSDVIGLPYEDCLILFTRWAFNDCGERQHPNLMRIGEEIVKKCKGVPLAVRTLGSLLFLKTDESYWISIRDSEIWRLEQSENDILPVLKLSYNHLPSYLQQCLAFFSLYRKDTVYYSDQVVHSWMANGLLEHREQNQEREDVGYRYLNELQSRCFIQKEEDYDLYFTFKTHDLIHDLVSDVSQKECKTVNCQTETVDSNVRHLSFCDEKLEKVPQVLKKLKNVRTVIVQEVSRESKTFHQSLINLCVSNFKYIRALSLCNSPLEALPNSIGTLKHLRDFDLERFYNIKKLPSSFYKLRSLQTLRMYNVPLVQLPENMESLIDLRYLEITVKSKHFKAIQPGCWISLQCLELLSCENLECLPEGMQYLTSLRRLVLYACPNLVSLPRSLKFLTKLDDLRISCCDKINLQMEAEEEGDEDLQLNLKTFALWQLNVFTDLPRLLLERSSSTLKEIRIENCYSFAALPAWIKDLTSLHKLVVINCPQLSTLPEGMDRLAGLRELNIRRKIGRIQESHIKDIILGM</sequence>